<gene>
    <name evidence="2" type="ORF">GS429_19640</name>
</gene>
<protein>
    <submittedName>
        <fullName evidence="2">Uncharacterized protein</fullName>
    </submittedName>
</protein>
<evidence type="ECO:0000256" key="1">
    <source>
        <dbReference type="SAM" id="MobiDB-lite"/>
    </source>
</evidence>
<dbReference type="RefSeq" id="WP_160067370.1">
    <property type="nucleotide sequence ID" value="NZ_WUYX01000070.1"/>
</dbReference>
<sequence length="239" mass="25046">MTRRSRRRILCGTAGLVALSAGCLDETGGPDDDLSGPDESNGTDDDTGEDDTTDDDPGSGGTDDDEDVSGTSTEHDGFEDVESVLFNHADVPTDPDATLFTQPDRATDWLETRPLEDESLTEFVDVTDFEASVVVALEAGAPNLCYEMVLEEGTLEGDELELEAVVRDDSAGEEVACAQQETTVGHLVRAPIAGSPNVSVTIVDRDGNPRSIGLAADSASESDADGDGETTGDSDRDDA</sequence>
<feature type="compositionally biased region" description="Acidic residues" evidence="1">
    <location>
        <begin position="28"/>
        <end position="68"/>
    </location>
</feature>
<dbReference type="EMBL" id="WUYX01000070">
    <property type="protein sequence ID" value="MXV64237.1"/>
    <property type="molecule type" value="Genomic_DNA"/>
</dbReference>
<evidence type="ECO:0000313" key="3">
    <source>
        <dbReference type="Proteomes" id="UP000434101"/>
    </source>
</evidence>
<proteinExistence type="predicted"/>
<dbReference type="AlphaFoldDB" id="A0A6B0VT28"/>
<accession>A0A6B0VT28</accession>
<reference evidence="2 3" key="1">
    <citation type="submission" date="2020-01" db="EMBL/GenBank/DDBJ databases">
        <title>Natronorubrum sp. JWXQ-INN 674 isolated from Inner Mongolia Autonomous Region of China.</title>
        <authorList>
            <person name="Xue Q."/>
        </authorList>
    </citation>
    <scope>NUCLEOTIDE SEQUENCE [LARGE SCALE GENOMIC DNA]</scope>
    <source>
        <strain evidence="2 3">JWXQ-INN-674</strain>
    </source>
</reference>
<feature type="region of interest" description="Disordered" evidence="1">
    <location>
        <begin position="200"/>
        <end position="239"/>
    </location>
</feature>
<feature type="compositionally biased region" description="Acidic residues" evidence="1">
    <location>
        <begin position="220"/>
        <end position="239"/>
    </location>
</feature>
<feature type="region of interest" description="Disordered" evidence="1">
    <location>
        <begin position="22"/>
        <end position="77"/>
    </location>
</feature>
<dbReference type="PROSITE" id="PS51257">
    <property type="entry name" value="PROKAR_LIPOPROTEIN"/>
    <property type="match status" value="1"/>
</dbReference>
<name>A0A6B0VT28_9EURY</name>
<dbReference type="Proteomes" id="UP000434101">
    <property type="component" value="Unassembled WGS sequence"/>
</dbReference>
<evidence type="ECO:0000313" key="2">
    <source>
        <dbReference type="EMBL" id="MXV64237.1"/>
    </source>
</evidence>
<keyword evidence="3" id="KW-1185">Reference proteome</keyword>
<organism evidence="2 3">
    <name type="scientific">Natronorubrum halalkaliphilum</name>
    <dbReference type="NCBI Taxonomy" id="2691917"/>
    <lineage>
        <taxon>Archaea</taxon>
        <taxon>Methanobacteriati</taxon>
        <taxon>Methanobacteriota</taxon>
        <taxon>Stenosarchaea group</taxon>
        <taxon>Halobacteria</taxon>
        <taxon>Halobacteriales</taxon>
        <taxon>Natrialbaceae</taxon>
        <taxon>Natronorubrum</taxon>
    </lineage>
</organism>
<comment type="caution">
    <text evidence="2">The sequence shown here is derived from an EMBL/GenBank/DDBJ whole genome shotgun (WGS) entry which is preliminary data.</text>
</comment>
<dbReference type="OrthoDB" id="206414at2157"/>